<keyword evidence="2" id="KW-0131">Cell cycle</keyword>
<evidence type="ECO:0000256" key="2">
    <source>
        <dbReference type="ARBA" id="ARBA00023306"/>
    </source>
</evidence>
<dbReference type="Gene3D" id="1.10.10.1420">
    <property type="entry name" value="DNA replication factor Cdt1, C-terminal WH domain"/>
    <property type="match status" value="1"/>
</dbReference>
<organism evidence="5 6">
    <name type="scientific">Calocera cornea HHB12733</name>
    <dbReference type="NCBI Taxonomy" id="1353952"/>
    <lineage>
        <taxon>Eukaryota</taxon>
        <taxon>Fungi</taxon>
        <taxon>Dikarya</taxon>
        <taxon>Basidiomycota</taxon>
        <taxon>Agaricomycotina</taxon>
        <taxon>Dacrymycetes</taxon>
        <taxon>Dacrymycetales</taxon>
        <taxon>Dacrymycetaceae</taxon>
        <taxon>Calocera</taxon>
    </lineage>
</organism>
<dbReference type="InParanoid" id="A0A165CTK3"/>
<feature type="domain" description="DNA replication factor Cdt1 C-terminal" evidence="4">
    <location>
        <begin position="380"/>
        <end position="465"/>
    </location>
</feature>
<feature type="compositionally biased region" description="Basic and acidic residues" evidence="3">
    <location>
        <begin position="506"/>
        <end position="518"/>
    </location>
</feature>
<reference evidence="5 6" key="1">
    <citation type="journal article" date="2016" name="Mol. Biol. Evol.">
        <title>Comparative Genomics of Early-Diverging Mushroom-Forming Fungi Provides Insights into the Origins of Lignocellulose Decay Capabilities.</title>
        <authorList>
            <person name="Nagy L.G."/>
            <person name="Riley R."/>
            <person name="Tritt A."/>
            <person name="Adam C."/>
            <person name="Daum C."/>
            <person name="Floudas D."/>
            <person name="Sun H."/>
            <person name="Yadav J.S."/>
            <person name="Pangilinan J."/>
            <person name="Larsson K.H."/>
            <person name="Matsuura K."/>
            <person name="Barry K."/>
            <person name="Labutti K."/>
            <person name="Kuo R."/>
            <person name="Ohm R.A."/>
            <person name="Bhattacharya S.S."/>
            <person name="Shirouzu T."/>
            <person name="Yoshinaga Y."/>
            <person name="Martin F.M."/>
            <person name="Grigoriev I.V."/>
            <person name="Hibbett D.S."/>
        </authorList>
    </citation>
    <scope>NUCLEOTIDE SEQUENCE [LARGE SCALE GENOMIC DNA]</scope>
    <source>
        <strain evidence="5 6">HHB12733</strain>
    </source>
</reference>
<feature type="compositionally biased region" description="Low complexity" evidence="3">
    <location>
        <begin position="476"/>
        <end position="492"/>
    </location>
</feature>
<dbReference type="EMBL" id="KV424111">
    <property type="protein sequence ID" value="KZT51374.1"/>
    <property type="molecule type" value="Genomic_DNA"/>
</dbReference>
<evidence type="ECO:0000313" key="6">
    <source>
        <dbReference type="Proteomes" id="UP000076842"/>
    </source>
</evidence>
<evidence type="ECO:0000259" key="4">
    <source>
        <dbReference type="Pfam" id="PF16679"/>
    </source>
</evidence>
<dbReference type="AlphaFoldDB" id="A0A165CTK3"/>
<gene>
    <name evidence="5" type="ORF">CALCODRAFT_137518</name>
</gene>
<feature type="compositionally biased region" description="Basic residues" evidence="3">
    <location>
        <begin position="1"/>
        <end position="11"/>
    </location>
</feature>
<feature type="compositionally biased region" description="Low complexity" evidence="3">
    <location>
        <begin position="271"/>
        <end position="286"/>
    </location>
</feature>
<dbReference type="Proteomes" id="UP000076842">
    <property type="component" value="Unassembled WGS sequence"/>
</dbReference>
<feature type="region of interest" description="Disordered" evidence="3">
    <location>
        <begin position="269"/>
        <end position="301"/>
    </location>
</feature>
<keyword evidence="6" id="KW-1185">Reference proteome</keyword>
<feature type="region of interest" description="Disordered" evidence="3">
    <location>
        <begin position="146"/>
        <end position="165"/>
    </location>
</feature>
<evidence type="ECO:0000256" key="1">
    <source>
        <dbReference type="ARBA" id="ARBA00008356"/>
    </source>
</evidence>
<dbReference type="InterPro" id="IPR038090">
    <property type="entry name" value="Cdt1_C_WH_dom_sf"/>
</dbReference>
<feature type="region of interest" description="Disordered" evidence="3">
    <location>
        <begin position="476"/>
        <end position="518"/>
    </location>
</feature>
<dbReference type="InterPro" id="IPR032054">
    <property type="entry name" value="Cdt1_C"/>
</dbReference>
<feature type="compositionally biased region" description="Polar residues" evidence="3">
    <location>
        <begin position="12"/>
        <end position="23"/>
    </location>
</feature>
<accession>A0A165CTK3</accession>
<protein>
    <recommendedName>
        <fullName evidence="4">DNA replication factor Cdt1 C-terminal domain-containing protein</fullName>
    </recommendedName>
</protein>
<proteinExistence type="inferred from homology"/>
<name>A0A165CTK3_9BASI</name>
<dbReference type="OrthoDB" id="3366139at2759"/>
<dbReference type="STRING" id="1353952.A0A165CTK3"/>
<feature type="region of interest" description="Disordered" evidence="3">
    <location>
        <begin position="1"/>
        <end position="64"/>
    </location>
</feature>
<sequence length="529" mass="57372">MTTPLKRRRLQRVSSTGSFTLSDPSDEEIVTAKKVRQAPPTPRATPVKPVALSSPGARKQSKASLPLPPTLSHLLQLHSALESLLALKLGSSSLAPSPHPTRPDTLTIINICTSAELERAAGRRCAPIEIARLCWIYEAGVPPIPHETRPETPVNPIQQDDNPFLTPTKSRKSELEWLRGGGGITLSPMRVLDKESGKRRTMYAFGVELDVSDGGGRTGMDVASRWLSEKQTRVRLIEKRIREWWKANTVSPLPPFPSSLLPPLIQPANLPTPSSTRTRSLTSTPSKGRAIAFNTPTPTRARSSLLSDVNLMGPPETPTKVRVLASLPVTPAKSDGRITPTSGSVKDRKSALFERLAAKAGTPKGSVLLRDEHTDYERIVTADELKRRSALSRLGGVAEGIYMLFSSTGGDLATPATRRRRAVPMDEAVQILVKSSKVAISEAEAQSSIKMLAELCPFFVRVLVIDRAEWLEAPSSSALAAPPSPGSVAVAEVSRRSPGGSPKRVGRNEDGGLRRVRERIRRELENPAV</sequence>
<evidence type="ECO:0000256" key="3">
    <source>
        <dbReference type="SAM" id="MobiDB-lite"/>
    </source>
</evidence>
<feature type="compositionally biased region" description="Polar residues" evidence="3">
    <location>
        <begin position="155"/>
        <end position="165"/>
    </location>
</feature>
<dbReference type="Pfam" id="PF16679">
    <property type="entry name" value="CDT1_C"/>
    <property type="match status" value="1"/>
</dbReference>
<comment type="similarity">
    <text evidence="1">Belongs to the Cdt1 family.</text>
</comment>
<evidence type="ECO:0000313" key="5">
    <source>
        <dbReference type="EMBL" id="KZT51374.1"/>
    </source>
</evidence>